<evidence type="ECO:0000313" key="18">
    <source>
        <dbReference type="Proteomes" id="UP000663864"/>
    </source>
</evidence>
<evidence type="ECO:0000256" key="1">
    <source>
        <dbReference type="ARBA" id="ARBA00004477"/>
    </source>
</evidence>
<comment type="pathway">
    <text evidence="3">Lipid metabolism.</text>
</comment>
<protein>
    <recommendedName>
        <fullName evidence="14">Acyltransferase</fullName>
        <ecNumber evidence="14">2.3.1.-</ecNumber>
    </recommendedName>
</protein>
<dbReference type="GO" id="GO:0019432">
    <property type="term" value="P:triglyceride biosynthetic process"/>
    <property type="evidence" value="ECO:0007669"/>
    <property type="project" value="TreeGrafter"/>
</dbReference>
<keyword evidence="5" id="KW-0444">Lipid biosynthesis</keyword>
<evidence type="ECO:0000256" key="10">
    <source>
        <dbReference type="ARBA" id="ARBA00022989"/>
    </source>
</evidence>
<name>A0A814Y102_9BILA</name>
<dbReference type="Proteomes" id="UP000663836">
    <property type="component" value="Unassembled WGS sequence"/>
</dbReference>
<evidence type="ECO:0000256" key="9">
    <source>
        <dbReference type="ARBA" id="ARBA00022824"/>
    </source>
</evidence>
<dbReference type="EC" id="2.3.1.-" evidence="14"/>
<comment type="caution">
    <text evidence="16">The sequence shown here is derived from an EMBL/GenBank/DDBJ whole genome shotgun (WGS) entry which is preliminary data.</text>
</comment>
<organism evidence="16 18">
    <name type="scientific">Rotaria sordida</name>
    <dbReference type="NCBI Taxonomy" id="392033"/>
    <lineage>
        <taxon>Eukaryota</taxon>
        <taxon>Metazoa</taxon>
        <taxon>Spiralia</taxon>
        <taxon>Gnathifera</taxon>
        <taxon>Rotifera</taxon>
        <taxon>Eurotatoria</taxon>
        <taxon>Bdelloidea</taxon>
        <taxon>Philodinida</taxon>
        <taxon>Philodinidae</taxon>
        <taxon>Rotaria</taxon>
    </lineage>
</organism>
<evidence type="ECO:0000256" key="14">
    <source>
        <dbReference type="RuleBase" id="RU367023"/>
    </source>
</evidence>
<dbReference type="Gene3D" id="3.40.630.30">
    <property type="match status" value="1"/>
</dbReference>
<evidence type="ECO:0000256" key="13">
    <source>
        <dbReference type="ARBA" id="ARBA00023315"/>
    </source>
</evidence>
<accession>A0A814Y102</accession>
<evidence type="ECO:0000256" key="12">
    <source>
        <dbReference type="ARBA" id="ARBA00023136"/>
    </source>
</evidence>
<evidence type="ECO:0000313" key="16">
    <source>
        <dbReference type="EMBL" id="CAF1223141.1"/>
    </source>
</evidence>
<evidence type="ECO:0000256" key="7">
    <source>
        <dbReference type="ARBA" id="ARBA00022692"/>
    </source>
</evidence>
<reference evidence="16" key="1">
    <citation type="submission" date="2021-02" db="EMBL/GenBank/DDBJ databases">
        <authorList>
            <person name="Nowell W R."/>
        </authorList>
    </citation>
    <scope>NUCLEOTIDE SEQUENCE</scope>
</reference>
<dbReference type="InterPro" id="IPR000182">
    <property type="entry name" value="GNAT_dom"/>
</dbReference>
<evidence type="ECO:0000313" key="17">
    <source>
        <dbReference type="EMBL" id="CAF3589034.1"/>
    </source>
</evidence>
<dbReference type="Pfam" id="PF03982">
    <property type="entry name" value="DAGAT"/>
    <property type="match status" value="1"/>
</dbReference>
<evidence type="ECO:0000256" key="6">
    <source>
        <dbReference type="ARBA" id="ARBA00022679"/>
    </source>
</evidence>
<dbReference type="PANTHER" id="PTHR12317:SF0">
    <property type="entry name" value="ACYLTRANSFERASE"/>
    <property type="match status" value="1"/>
</dbReference>
<dbReference type="Pfam" id="PF00583">
    <property type="entry name" value="Acetyltransf_1"/>
    <property type="match status" value="1"/>
</dbReference>
<comment type="similarity">
    <text evidence="4 14">Belongs to the diacylglycerol acyltransferase family.</text>
</comment>
<sequence>MATSETEPRWSIEIVNENDLVDLLPLMHAYCEFYHQTEQIPIISDDALMGVSRALIANPTHEGIQLIVRDFKERTPIGFATIYWCWSTLIGGRCAIMNDLFICEQYRGQGIADIVITECARQAREHGALSLAWETSIDNKRAQTVYNRSGASKSHRWTLTICFIYVCWIYFDRHTDLQGGRWSNRIRQLPIFRQFVNYFPLKLIKSEDLDSNQNYIFGFHPHGAFSLSALGNFGTDATNFSILFPNIRPHLMLLHIQFQFPFTREVLLNLGVCCVSKDSCEYLLSGKSGKGNALVIIIGGAREMYLTKNDTMILYLKTRKGFITLALKHGASLVPVISFGENELYQRYTCFNLFPNGIVWGRLFAGHIPRRRPVVTVVGKPIHVKQNINPTSEEIDELHNQYIQAVEQLFEVNKHKYSLGHVKLEIV</sequence>
<comment type="subcellular location">
    <subcellularLocation>
        <location evidence="1 14">Endoplasmic reticulum membrane</location>
        <topology evidence="1 14">Multi-pass membrane protein</topology>
    </subcellularLocation>
</comment>
<evidence type="ECO:0000256" key="3">
    <source>
        <dbReference type="ARBA" id="ARBA00005189"/>
    </source>
</evidence>
<gene>
    <name evidence="17" type="ORF">JBS370_LOCUS3196</name>
    <name evidence="16" type="ORF">ZHD862_LOCUS23971</name>
</gene>
<dbReference type="CDD" id="cd07987">
    <property type="entry name" value="LPLAT_MGAT-like"/>
    <property type="match status" value="1"/>
</dbReference>
<proteinExistence type="inferred from homology"/>
<keyword evidence="8" id="KW-0319">Glycerol metabolism</keyword>
<keyword evidence="7" id="KW-0812">Transmembrane</keyword>
<feature type="domain" description="N-acetyltransferase" evidence="15">
    <location>
        <begin position="10"/>
        <end position="170"/>
    </location>
</feature>
<comment type="pathway">
    <text evidence="2">Glycerolipid metabolism; triacylglycerol biosynthesis.</text>
</comment>
<dbReference type="EMBL" id="CAJOBD010000134">
    <property type="protein sequence ID" value="CAF3589034.1"/>
    <property type="molecule type" value="Genomic_DNA"/>
</dbReference>
<dbReference type="Proteomes" id="UP000663864">
    <property type="component" value="Unassembled WGS sequence"/>
</dbReference>
<evidence type="ECO:0000256" key="4">
    <source>
        <dbReference type="ARBA" id="ARBA00005420"/>
    </source>
</evidence>
<keyword evidence="6 14" id="KW-0808">Transferase</keyword>
<dbReference type="GO" id="GO:0004144">
    <property type="term" value="F:diacylglycerol O-acyltransferase activity"/>
    <property type="evidence" value="ECO:0007669"/>
    <property type="project" value="TreeGrafter"/>
</dbReference>
<keyword evidence="9 14" id="KW-0256">Endoplasmic reticulum</keyword>
<dbReference type="PROSITE" id="PS51186">
    <property type="entry name" value="GNAT"/>
    <property type="match status" value="1"/>
</dbReference>
<dbReference type="InterPro" id="IPR016181">
    <property type="entry name" value="Acyl_CoA_acyltransferase"/>
</dbReference>
<keyword evidence="13" id="KW-0012">Acyltransferase</keyword>
<dbReference type="InterPro" id="IPR007130">
    <property type="entry name" value="DAGAT"/>
</dbReference>
<evidence type="ECO:0000259" key="15">
    <source>
        <dbReference type="PROSITE" id="PS51186"/>
    </source>
</evidence>
<keyword evidence="11" id="KW-0443">Lipid metabolism</keyword>
<dbReference type="SUPFAM" id="SSF55729">
    <property type="entry name" value="Acyl-CoA N-acyltransferases (Nat)"/>
    <property type="match status" value="1"/>
</dbReference>
<evidence type="ECO:0000256" key="8">
    <source>
        <dbReference type="ARBA" id="ARBA00022798"/>
    </source>
</evidence>
<dbReference type="EMBL" id="CAJNOT010001596">
    <property type="protein sequence ID" value="CAF1223141.1"/>
    <property type="molecule type" value="Genomic_DNA"/>
</dbReference>
<keyword evidence="10" id="KW-1133">Transmembrane helix</keyword>
<dbReference type="AlphaFoldDB" id="A0A814Y102"/>
<keyword evidence="12" id="KW-0472">Membrane</keyword>
<evidence type="ECO:0000256" key="11">
    <source>
        <dbReference type="ARBA" id="ARBA00023098"/>
    </source>
</evidence>
<dbReference type="GO" id="GO:0006071">
    <property type="term" value="P:glycerol metabolic process"/>
    <property type="evidence" value="ECO:0007669"/>
    <property type="project" value="UniProtKB-KW"/>
</dbReference>
<dbReference type="PANTHER" id="PTHR12317">
    <property type="entry name" value="DIACYLGLYCEROL O-ACYLTRANSFERASE"/>
    <property type="match status" value="1"/>
</dbReference>
<dbReference type="GO" id="GO:0005789">
    <property type="term" value="C:endoplasmic reticulum membrane"/>
    <property type="evidence" value="ECO:0007669"/>
    <property type="project" value="UniProtKB-SubCell"/>
</dbReference>
<evidence type="ECO:0000256" key="2">
    <source>
        <dbReference type="ARBA" id="ARBA00004771"/>
    </source>
</evidence>
<evidence type="ECO:0000256" key="5">
    <source>
        <dbReference type="ARBA" id="ARBA00022516"/>
    </source>
</evidence>
<dbReference type="CDD" id="cd04301">
    <property type="entry name" value="NAT_SF"/>
    <property type="match status" value="1"/>
</dbReference>